<dbReference type="Proteomes" id="UP000662873">
    <property type="component" value="Chromosome"/>
</dbReference>
<dbReference type="EMBL" id="AP021858">
    <property type="protein sequence ID" value="BBO23194.1"/>
    <property type="molecule type" value="Genomic_DNA"/>
</dbReference>
<proteinExistence type="predicted"/>
<sequence>MTRTTGPSDRPALEPQLEFQGCIIPDTSDKSKIPATLTREQTRQLAEIIFTAFTQWYKR</sequence>
<protein>
    <submittedName>
        <fullName evidence="1">Uncharacterized protein</fullName>
    </submittedName>
</protein>
<organism evidence="1 2">
    <name type="scientific">Candidatus Nitrosymbiomonas proteolyticus</name>
    <dbReference type="NCBI Taxonomy" id="2608984"/>
    <lineage>
        <taxon>Bacteria</taxon>
        <taxon>Bacillati</taxon>
        <taxon>Armatimonadota</taxon>
        <taxon>Armatimonadota incertae sedis</taxon>
        <taxon>Candidatus Nitrosymbiomonas</taxon>
    </lineage>
</organism>
<evidence type="ECO:0000313" key="1">
    <source>
        <dbReference type="EMBL" id="BBO23194.1"/>
    </source>
</evidence>
<reference evidence="1" key="1">
    <citation type="journal article" name="DNA Res.">
        <title>The physiological potential of anammox bacteria as revealed by their core genome structure.</title>
        <authorList>
            <person name="Okubo T."/>
            <person name="Toyoda A."/>
            <person name="Fukuhara K."/>
            <person name="Uchiyama I."/>
            <person name="Harigaya Y."/>
            <person name="Kuroiwa M."/>
            <person name="Suzuki T."/>
            <person name="Murakami Y."/>
            <person name="Suwa Y."/>
            <person name="Takami H."/>
        </authorList>
    </citation>
    <scope>NUCLEOTIDE SEQUENCE</scope>
    <source>
        <strain evidence="1">317325-2</strain>
    </source>
</reference>
<dbReference type="AlphaFoldDB" id="A0A809SDN6"/>
<evidence type="ECO:0000313" key="2">
    <source>
        <dbReference type="Proteomes" id="UP000662873"/>
    </source>
</evidence>
<accession>A0A809SDN6</accession>
<dbReference type="KEGG" id="npy:NPRO_07890"/>
<name>A0A809SDN6_9BACT</name>
<gene>
    <name evidence="1" type="ORF">NPRO_07890</name>
</gene>